<dbReference type="EMBL" id="JXLN01012673">
    <property type="protein sequence ID" value="KPM08762.1"/>
    <property type="molecule type" value="Genomic_DNA"/>
</dbReference>
<dbReference type="OrthoDB" id="424490at2759"/>
<name>A0A132ACR6_SARSC</name>
<gene>
    <name evidence="1" type="ORF">QR98_0072860</name>
</gene>
<dbReference type="AlphaFoldDB" id="A0A132ACR6"/>
<proteinExistence type="predicted"/>
<dbReference type="VEuPathDB" id="VectorBase:SSCA006425"/>
<protein>
    <submittedName>
        <fullName evidence="1">Uncharacterized protein</fullName>
    </submittedName>
</protein>
<reference evidence="1 2" key="1">
    <citation type="journal article" date="2015" name="Parasit. Vectors">
        <title>Draft genome of the scabies mite.</title>
        <authorList>
            <person name="Rider S.D.Jr."/>
            <person name="Morgan M.S."/>
            <person name="Arlian L.G."/>
        </authorList>
    </citation>
    <scope>NUCLEOTIDE SEQUENCE [LARGE SCALE GENOMIC DNA]</scope>
    <source>
        <strain evidence="1">Arlian Lab</strain>
    </source>
</reference>
<evidence type="ECO:0000313" key="2">
    <source>
        <dbReference type="Proteomes" id="UP000616769"/>
    </source>
</evidence>
<evidence type="ECO:0000313" key="1">
    <source>
        <dbReference type="EMBL" id="KPM08762.1"/>
    </source>
</evidence>
<dbReference type="Proteomes" id="UP000616769">
    <property type="component" value="Unassembled WGS sequence"/>
</dbReference>
<organism evidence="1 2">
    <name type="scientific">Sarcoptes scabiei</name>
    <name type="common">Itch mite</name>
    <name type="synonym">Acarus scabiei</name>
    <dbReference type="NCBI Taxonomy" id="52283"/>
    <lineage>
        <taxon>Eukaryota</taxon>
        <taxon>Metazoa</taxon>
        <taxon>Ecdysozoa</taxon>
        <taxon>Arthropoda</taxon>
        <taxon>Chelicerata</taxon>
        <taxon>Arachnida</taxon>
        <taxon>Acari</taxon>
        <taxon>Acariformes</taxon>
        <taxon>Sarcoptiformes</taxon>
        <taxon>Astigmata</taxon>
        <taxon>Psoroptidia</taxon>
        <taxon>Sarcoptoidea</taxon>
        <taxon>Sarcoptidae</taxon>
        <taxon>Sarcoptinae</taxon>
        <taxon>Sarcoptes</taxon>
    </lineage>
</organism>
<accession>A0A132ACR6</accession>
<comment type="caution">
    <text evidence="1">The sequence shown here is derived from an EMBL/GenBank/DDBJ whole genome shotgun (WGS) entry which is preliminary data.</text>
</comment>
<sequence length="158" mass="18767">MSVFEPFFIWLYTGRKITPTMRFKIILKHSTLAEIPSVNVVTEMAKNHEQNKIDDSAQNQQVKESSKFGKIKSRSIGGLNREKILNDNCEASWVKDYFKMRKLSPENFYHHYKDCEWKKMIKNQNKLVFIEFLKLCAREYPPKLYNHLPKNIPIDLPE</sequence>